<evidence type="ECO:0000256" key="3">
    <source>
        <dbReference type="ARBA" id="ARBA00022840"/>
    </source>
</evidence>
<organism evidence="6 7">
    <name type="scientific">Acanthamoeba castellanii (strain ATCC 30010 / Neff)</name>
    <dbReference type="NCBI Taxonomy" id="1257118"/>
    <lineage>
        <taxon>Eukaryota</taxon>
        <taxon>Amoebozoa</taxon>
        <taxon>Discosea</taxon>
        <taxon>Longamoebia</taxon>
        <taxon>Centramoebida</taxon>
        <taxon>Acanthamoebidae</taxon>
        <taxon>Acanthamoeba</taxon>
    </lineage>
</organism>
<protein>
    <submittedName>
        <fullName evidence="6">ATPase, AAA domain containing protein</fullName>
    </submittedName>
</protein>
<dbReference type="InterPro" id="IPR057495">
    <property type="entry name" value="AAA_lid_BCS1"/>
</dbReference>
<dbReference type="SMART" id="SM00382">
    <property type="entry name" value="AAA"/>
    <property type="match status" value="1"/>
</dbReference>
<keyword evidence="3" id="KW-0067">ATP-binding</keyword>
<accession>L8GK63</accession>
<dbReference type="GO" id="GO:0016887">
    <property type="term" value="F:ATP hydrolysis activity"/>
    <property type="evidence" value="ECO:0007669"/>
    <property type="project" value="InterPro"/>
</dbReference>
<dbReference type="GeneID" id="14913902"/>
<dbReference type="EMBL" id="KB008093">
    <property type="protein sequence ID" value="ELR13475.1"/>
    <property type="molecule type" value="Genomic_DNA"/>
</dbReference>
<dbReference type="GO" id="GO:0005524">
    <property type="term" value="F:ATP binding"/>
    <property type="evidence" value="ECO:0007669"/>
    <property type="project" value="UniProtKB-KW"/>
</dbReference>
<name>L8GK63_ACACF</name>
<evidence type="ECO:0000313" key="6">
    <source>
        <dbReference type="EMBL" id="ELR13475.1"/>
    </source>
</evidence>
<feature type="domain" description="AAA+ ATPase" evidence="5">
    <location>
        <begin position="12"/>
        <end position="140"/>
    </location>
</feature>
<dbReference type="RefSeq" id="XP_004335488.1">
    <property type="nucleotide sequence ID" value="XM_004335440.1"/>
</dbReference>
<evidence type="ECO:0000256" key="2">
    <source>
        <dbReference type="ARBA" id="ARBA00022741"/>
    </source>
</evidence>
<dbReference type="InterPro" id="IPR003593">
    <property type="entry name" value="AAA+_ATPase"/>
</dbReference>
<proteinExistence type="inferred from homology"/>
<dbReference type="STRING" id="1257118.L8GK63"/>
<feature type="region of interest" description="Disordered" evidence="4">
    <location>
        <begin position="235"/>
        <end position="305"/>
    </location>
</feature>
<dbReference type="Proteomes" id="UP000011083">
    <property type="component" value="Unassembled WGS sequence"/>
</dbReference>
<evidence type="ECO:0000259" key="5">
    <source>
        <dbReference type="SMART" id="SM00382"/>
    </source>
</evidence>
<dbReference type="Pfam" id="PF00004">
    <property type="entry name" value="AAA"/>
    <property type="match status" value="1"/>
</dbReference>
<keyword evidence="7" id="KW-1185">Reference proteome</keyword>
<keyword evidence="2" id="KW-0547">Nucleotide-binding</keyword>
<evidence type="ECO:0000256" key="4">
    <source>
        <dbReference type="SAM" id="MobiDB-lite"/>
    </source>
</evidence>
<dbReference type="InterPro" id="IPR027417">
    <property type="entry name" value="P-loop_NTPase"/>
</dbReference>
<evidence type="ECO:0000256" key="1">
    <source>
        <dbReference type="ARBA" id="ARBA00007448"/>
    </source>
</evidence>
<feature type="region of interest" description="Disordered" evidence="4">
    <location>
        <begin position="159"/>
        <end position="179"/>
    </location>
</feature>
<reference evidence="6 7" key="1">
    <citation type="journal article" date="2013" name="Genome Biol.">
        <title>Genome of Acanthamoeba castellanii highlights extensive lateral gene transfer and early evolution of tyrosine kinase signaling.</title>
        <authorList>
            <person name="Clarke M."/>
            <person name="Lohan A.J."/>
            <person name="Liu B."/>
            <person name="Lagkouvardos I."/>
            <person name="Roy S."/>
            <person name="Zafar N."/>
            <person name="Bertelli C."/>
            <person name="Schilde C."/>
            <person name="Kianianmomeni A."/>
            <person name="Burglin T.R."/>
            <person name="Frech C."/>
            <person name="Turcotte B."/>
            <person name="Kopec K.O."/>
            <person name="Synnott J.M."/>
            <person name="Choo C."/>
            <person name="Paponov I."/>
            <person name="Finkler A."/>
            <person name="Soon Heng Tan C."/>
            <person name="Hutchins A.P."/>
            <person name="Weinmeier T."/>
            <person name="Rattei T."/>
            <person name="Chu J.S."/>
            <person name="Gimenez G."/>
            <person name="Irimia M."/>
            <person name="Rigden D.J."/>
            <person name="Fitzpatrick D.A."/>
            <person name="Lorenzo-Morales J."/>
            <person name="Bateman A."/>
            <person name="Chiu C.H."/>
            <person name="Tang P."/>
            <person name="Hegemann P."/>
            <person name="Fromm H."/>
            <person name="Raoult D."/>
            <person name="Greub G."/>
            <person name="Miranda-Saavedra D."/>
            <person name="Chen N."/>
            <person name="Nash P."/>
            <person name="Ginger M.L."/>
            <person name="Horn M."/>
            <person name="Schaap P."/>
            <person name="Caler L."/>
            <person name="Loftus B."/>
        </authorList>
    </citation>
    <scope>NUCLEOTIDE SEQUENCE [LARGE SCALE GENOMIC DNA]</scope>
    <source>
        <strain evidence="6 7">Neff</strain>
    </source>
</reference>
<dbReference type="Gene3D" id="3.40.50.300">
    <property type="entry name" value="P-loop containing nucleotide triphosphate hydrolases"/>
    <property type="match status" value="1"/>
</dbReference>
<dbReference type="PANTHER" id="PTHR23070">
    <property type="entry name" value="BCS1 AAA-TYPE ATPASE"/>
    <property type="match status" value="1"/>
</dbReference>
<feature type="compositionally biased region" description="Basic and acidic residues" evidence="4">
    <location>
        <begin position="272"/>
        <end position="288"/>
    </location>
</feature>
<evidence type="ECO:0000313" key="7">
    <source>
        <dbReference type="Proteomes" id="UP000011083"/>
    </source>
</evidence>
<dbReference type="KEGG" id="acan:ACA1_246080"/>
<dbReference type="OrthoDB" id="10251412at2759"/>
<gene>
    <name evidence="6" type="ORF">ACA1_246080</name>
</gene>
<dbReference type="Pfam" id="PF25426">
    <property type="entry name" value="AAA_lid_BCS1"/>
    <property type="match status" value="1"/>
</dbReference>
<dbReference type="VEuPathDB" id="AmoebaDB:ACA1_246080"/>
<sequence>MGEWYKRRGIPHRRGYMLYGEPGCGKSSFATALAGELGLNLLASASLDDDSLQEFLRKMPKGSILLLEDIDAAFIQRTKNVGQSHSKNKVTFSGLLNALDGAVAFEGSLVLMTTNHRELLDPALTRPGRVDMAIYVGLARRDQVRRLFAYFYHPWEAQKNERDDSEDDKKNDNNGKGRLAELDELARRFAELVPEERLSMASLQGFLLRHKLDPQAAIDNVERFVEAEQERIKNEKAARRKNKKAADDNDNDNDDQNDEAKVDENKEEEGEKEVKIAEAKVGEVKENEVAADQLEGIVSASATSA</sequence>
<feature type="compositionally biased region" description="Acidic residues" evidence="4">
    <location>
        <begin position="248"/>
        <end position="257"/>
    </location>
</feature>
<dbReference type="SUPFAM" id="SSF52540">
    <property type="entry name" value="P-loop containing nucleoside triphosphate hydrolases"/>
    <property type="match status" value="1"/>
</dbReference>
<comment type="similarity">
    <text evidence="1">Belongs to the AAA ATPase family. BCS1 subfamily.</text>
</comment>
<dbReference type="AlphaFoldDB" id="L8GK63"/>
<dbReference type="InterPro" id="IPR003959">
    <property type="entry name" value="ATPase_AAA_core"/>
</dbReference>
<dbReference type="InterPro" id="IPR050747">
    <property type="entry name" value="Mitochondrial_chaperone_BCS1"/>
</dbReference>